<evidence type="ECO:0000256" key="5">
    <source>
        <dbReference type="ARBA" id="ARBA00022692"/>
    </source>
</evidence>
<evidence type="ECO:0000256" key="2">
    <source>
        <dbReference type="ARBA" id="ARBA00010065"/>
    </source>
</evidence>
<keyword evidence="13" id="KW-1185">Reference proteome</keyword>
<dbReference type="SUPFAM" id="SSF56317">
    <property type="entry name" value="Carbon-nitrogen hydrolase"/>
    <property type="match status" value="1"/>
</dbReference>
<dbReference type="EC" id="2.3.1.269" evidence="9"/>
<evidence type="ECO:0000256" key="7">
    <source>
        <dbReference type="ARBA" id="ARBA00023136"/>
    </source>
</evidence>
<comment type="caution">
    <text evidence="12">The sequence shown here is derived from an EMBL/GenBank/DDBJ whole genome shotgun (WGS) entry which is preliminary data.</text>
</comment>
<dbReference type="HAMAP" id="MF_01148">
    <property type="entry name" value="Lnt"/>
    <property type="match status" value="1"/>
</dbReference>
<organism evidence="12 13">
    <name type="scientific">Variovorax robiniae</name>
    <dbReference type="NCBI Taxonomy" id="1836199"/>
    <lineage>
        <taxon>Bacteria</taxon>
        <taxon>Pseudomonadati</taxon>
        <taxon>Pseudomonadota</taxon>
        <taxon>Betaproteobacteria</taxon>
        <taxon>Burkholderiales</taxon>
        <taxon>Comamonadaceae</taxon>
        <taxon>Variovorax</taxon>
    </lineage>
</organism>
<dbReference type="Proteomes" id="UP001367030">
    <property type="component" value="Unassembled WGS sequence"/>
</dbReference>
<dbReference type="NCBIfam" id="TIGR00546">
    <property type="entry name" value="lnt"/>
    <property type="match status" value="1"/>
</dbReference>
<evidence type="ECO:0000256" key="4">
    <source>
        <dbReference type="ARBA" id="ARBA00022679"/>
    </source>
</evidence>
<dbReference type="PANTHER" id="PTHR38686:SF1">
    <property type="entry name" value="APOLIPOPROTEIN N-ACYLTRANSFERASE"/>
    <property type="match status" value="1"/>
</dbReference>
<keyword evidence="7 9" id="KW-0472">Membrane</keyword>
<evidence type="ECO:0000256" key="10">
    <source>
        <dbReference type="SAM" id="SignalP"/>
    </source>
</evidence>
<feature type="transmembrane region" description="Helical" evidence="9">
    <location>
        <begin position="30"/>
        <end position="50"/>
    </location>
</feature>
<comment type="function">
    <text evidence="9">Catalyzes the phospholipid dependent N-acylation of the N-terminal cysteine of apolipoprotein, the last step in lipoprotein maturation.</text>
</comment>
<evidence type="ECO:0000259" key="11">
    <source>
        <dbReference type="PROSITE" id="PS50263"/>
    </source>
</evidence>
<comment type="pathway">
    <text evidence="9">Protein modification; lipoprotein biosynthesis (N-acyl transfer).</text>
</comment>
<dbReference type="PROSITE" id="PS50263">
    <property type="entry name" value="CN_HYDROLASE"/>
    <property type="match status" value="1"/>
</dbReference>
<feature type="transmembrane region" description="Helical" evidence="9">
    <location>
        <begin position="62"/>
        <end position="83"/>
    </location>
</feature>
<comment type="catalytic activity">
    <reaction evidence="9">
        <text>N-terminal S-1,2-diacyl-sn-glyceryl-L-cysteinyl-[lipoprotein] + a glycerophospholipid = N-acyl-S-1,2-diacyl-sn-glyceryl-L-cysteinyl-[lipoprotein] + a 2-acyl-sn-glycero-3-phospholipid + H(+)</text>
        <dbReference type="Rhea" id="RHEA:48228"/>
        <dbReference type="Rhea" id="RHEA-COMP:14681"/>
        <dbReference type="Rhea" id="RHEA-COMP:14684"/>
        <dbReference type="ChEBI" id="CHEBI:15378"/>
        <dbReference type="ChEBI" id="CHEBI:136912"/>
        <dbReference type="ChEBI" id="CHEBI:140656"/>
        <dbReference type="ChEBI" id="CHEBI:140657"/>
        <dbReference type="ChEBI" id="CHEBI:140660"/>
        <dbReference type="EC" id="2.3.1.269"/>
    </reaction>
</comment>
<dbReference type="Pfam" id="PF20154">
    <property type="entry name" value="LNT_N"/>
    <property type="match status" value="1"/>
</dbReference>
<feature type="domain" description="CN hydrolase" evidence="11">
    <location>
        <begin position="240"/>
        <end position="481"/>
    </location>
</feature>
<gene>
    <name evidence="9 12" type="primary">lnt</name>
    <name evidence="12" type="ORF">WKW79_32475</name>
</gene>
<dbReference type="InterPro" id="IPR003010">
    <property type="entry name" value="C-N_Hydrolase"/>
</dbReference>
<keyword evidence="5 9" id="KW-0812">Transmembrane</keyword>
<dbReference type="PANTHER" id="PTHR38686">
    <property type="entry name" value="APOLIPOPROTEIN N-ACYLTRANSFERASE"/>
    <property type="match status" value="1"/>
</dbReference>
<reference evidence="12 13" key="1">
    <citation type="submission" date="2024-03" db="EMBL/GenBank/DDBJ databases">
        <title>Novel species of the genus Variovorax.</title>
        <authorList>
            <person name="Liu Q."/>
            <person name="Xin Y.-H."/>
        </authorList>
    </citation>
    <scope>NUCLEOTIDE SEQUENCE [LARGE SCALE GENOMIC DNA]</scope>
    <source>
        <strain evidence="12 13">KACC 18901</strain>
    </source>
</reference>
<keyword evidence="3 9" id="KW-1003">Cell membrane</keyword>
<feature type="signal peptide" evidence="10">
    <location>
        <begin position="1"/>
        <end position="20"/>
    </location>
</feature>
<dbReference type="RefSeq" id="WP_340339364.1">
    <property type="nucleotide sequence ID" value="NZ_JBBKZS010000027.1"/>
</dbReference>
<protein>
    <recommendedName>
        <fullName evidence="9">Apolipoprotein N-acyltransferase</fullName>
        <shortName evidence="9">ALP N-acyltransferase</shortName>
        <ecNumber evidence="9">2.3.1.269</ecNumber>
    </recommendedName>
</protein>
<proteinExistence type="inferred from homology"/>
<dbReference type="Pfam" id="PF00795">
    <property type="entry name" value="CN_hydrolase"/>
    <property type="match status" value="1"/>
</dbReference>
<evidence type="ECO:0000256" key="1">
    <source>
        <dbReference type="ARBA" id="ARBA00004651"/>
    </source>
</evidence>
<evidence type="ECO:0000313" key="13">
    <source>
        <dbReference type="Proteomes" id="UP001367030"/>
    </source>
</evidence>
<accession>A0ABU8XHG6</accession>
<feature type="transmembrane region" description="Helical" evidence="9">
    <location>
        <begin position="201"/>
        <end position="220"/>
    </location>
</feature>
<dbReference type="Gene3D" id="3.60.110.10">
    <property type="entry name" value="Carbon-nitrogen hydrolase"/>
    <property type="match status" value="1"/>
</dbReference>
<evidence type="ECO:0000256" key="9">
    <source>
        <dbReference type="HAMAP-Rule" id="MF_01148"/>
    </source>
</evidence>
<evidence type="ECO:0000313" key="12">
    <source>
        <dbReference type="EMBL" id="MEJ8859323.1"/>
    </source>
</evidence>
<comment type="similarity">
    <text evidence="2 9">Belongs to the CN hydrolase family. Apolipoprotein N-acyltransferase subfamily.</text>
</comment>
<keyword evidence="6 9" id="KW-1133">Transmembrane helix</keyword>
<sequence>MNTTTLLRALGFALAGTAQAASIAWPWGGQPLWWLQLLSMAALVWLLEGLRLDAAPRPWRRGFGQGWVFATAWLCGNFWWLFISMHTYGGMAAPLAALAVLLLAAALGLYYAVACAVFVAWAPRRWWWRALSFAALWTLAELIRGYWFTGFPWGASGYAHVEGPLAKLAPWVGVYGIGAVAALLCAVLAQCLRLDHRLRSSWLAPVSVVLVLTGLSVVGVTDVTARAANAAPPPLQIALLQGNIPQDEKFIPGGGVATALNWYGVQLRDASASLVVTPETALPLLPSQLPPGYLHAIASRYASGTQAAIVGLPIGDARGYTNTVLGFKAGQAAPYRYDKHHLVPFGEFVPGMFRWFTEMMSIPLGDFARGGLAQPSFEWQGQRIAPNICYEDLFGEEIGANFRDEARAPTILLNVSNIAWFGDSVAIDEHLAISRMRALEFQRPMVRATNTGATVVIDHHGVVTQSLPRLTRGVLVAMVEGRNGITPYAAWVSRYGLLPMWLVAMLVVAITVLPGALRRRGS</sequence>
<dbReference type="GO" id="GO:0016746">
    <property type="term" value="F:acyltransferase activity"/>
    <property type="evidence" value="ECO:0007669"/>
    <property type="project" value="UniProtKB-KW"/>
</dbReference>
<comment type="subcellular location">
    <subcellularLocation>
        <location evidence="1 9">Cell membrane</location>
        <topology evidence="1 9">Multi-pass membrane protein</topology>
    </subcellularLocation>
</comment>
<keyword evidence="4 9" id="KW-0808">Transferase</keyword>
<feature type="transmembrane region" description="Helical" evidence="9">
    <location>
        <begin position="495"/>
        <end position="517"/>
    </location>
</feature>
<evidence type="ECO:0000256" key="6">
    <source>
        <dbReference type="ARBA" id="ARBA00022989"/>
    </source>
</evidence>
<dbReference type="InterPro" id="IPR004563">
    <property type="entry name" value="Apolipo_AcylTrfase"/>
</dbReference>
<feature type="chain" id="PRO_5045727305" description="Apolipoprotein N-acyltransferase" evidence="10">
    <location>
        <begin position="21"/>
        <end position="522"/>
    </location>
</feature>
<feature type="transmembrane region" description="Helical" evidence="9">
    <location>
        <begin position="95"/>
        <end position="119"/>
    </location>
</feature>
<dbReference type="InterPro" id="IPR045378">
    <property type="entry name" value="LNT_N"/>
</dbReference>
<evidence type="ECO:0000256" key="3">
    <source>
        <dbReference type="ARBA" id="ARBA00022475"/>
    </source>
</evidence>
<feature type="transmembrane region" description="Helical" evidence="9">
    <location>
        <begin position="126"/>
        <end position="148"/>
    </location>
</feature>
<keyword evidence="10" id="KW-0732">Signal</keyword>
<dbReference type="CDD" id="cd07571">
    <property type="entry name" value="ALP_N-acyl_transferase"/>
    <property type="match status" value="1"/>
</dbReference>
<feature type="transmembrane region" description="Helical" evidence="9">
    <location>
        <begin position="168"/>
        <end position="189"/>
    </location>
</feature>
<dbReference type="EMBL" id="JBBKZS010000027">
    <property type="protein sequence ID" value="MEJ8859323.1"/>
    <property type="molecule type" value="Genomic_DNA"/>
</dbReference>
<name>A0ABU8XHG6_9BURK</name>
<dbReference type="InterPro" id="IPR036526">
    <property type="entry name" value="C-N_Hydrolase_sf"/>
</dbReference>
<keyword evidence="8 9" id="KW-0012">Acyltransferase</keyword>
<evidence type="ECO:0000256" key="8">
    <source>
        <dbReference type="ARBA" id="ARBA00023315"/>
    </source>
</evidence>